<dbReference type="PROSITE" id="PS50089">
    <property type="entry name" value="ZF_RING_2"/>
    <property type="match status" value="1"/>
</dbReference>
<dbReference type="Gene3D" id="1.10.533.10">
    <property type="entry name" value="Death Domain, Fas"/>
    <property type="match status" value="1"/>
</dbReference>
<dbReference type="PROSITE" id="PS50143">
    <property type="entry name" value="BIR_REPEAT_2"/>
    <property type="match status" value="2"/>
</dbReference>
<evidence type="ECO:0000256" key="2">
    <source>
        <dbReference type="ARBA" id="ARBA00022771"/>
    </source>
</evidence>
<organism evidence="6 7">
    <name type="scientific">Lymnaea stagnalis</name>
    <name type="common">Great pond snail</name>
    <name type="synonym">Helix stagnalis</name>
    <dbReference type="NCBI Taxonomy" id="6523"/>
    <lineage>
        <taxon>Eukaryota</taxon>
        <taxon>Metazoa</taxon>
        <taxon>Spiralia</taxon>
        <taxon>Lophotrochozoa</taxon>
        <taxon>Mollusca</taxon>
        <taxon>Gastropoda</taxon>
        <taxon>Heterobranchia</taxon>
        <taxon>Euthyneura</taxon>
        <taxon>Panpulmonata</taxon>
        <taxon>Hygrophila</taxon>
        <taxon>Lymnaeoidea</taxon>
        <taxon>Lymnaeidae</taxon>
        <taxon>Lymnaea</taxon>
    </lineage>
</organism>
<sequence length="392" mass="43606">MRADEFHRIATFNNYPKASNKSALILAENGFKFIGGGTDGDDRVECVFCRCRVSDWQEGDVVHDVHKRKSPTCCMVTFWENGGIDSARRKDFPCVAQELFDRIKRINDDVVISQAGGLLEGVRKSGPQSSVQSRALRDVVSNGVPIPGLVVEKPKYPDFKRKNMRIESFANWPKTYQQNPELLSDAGLFYEDCGNLFRCFSCGKGLAISAASVDILLEHARLSPRCPFMCLKMGQNFIDFAQESKPTESSVSTDPVFETMGATPVTMANATRSELLMRDPGVQVLLEEGYPEKDILKIVTEMDNKGETTEVMTVYEKLTGLEVSKSEEMTRLIEMNKQLRLKTLCKVCTTEKASIVYFPCGHLASCLDCSDVGRDCPSCGNPAPGLIRAFIR</sequence>
<comment type="similarity">
    <text evidence="1">Belongs to the IAP family.</text>
</comment>
<keyword evidence="3" id="KW-0862">Zinc</keyword>
<dbReference type="Pfam" id="PF13920">
    <property type="entry name" value="zf-C3HC4_3"/>
    <property type="match status" value="1"/>
</dbReference>
<protein>
    <recommendedName>
        <fullName evidence="5">RING-type domain-containing protein</fullName>
    </recommendedName>
</protein>
<dbReference type="AlphaFoldDB" id="A0AAV2ILX3"/>
<reference evidence="6 7" key="1">
    <citation type="submission" date="2024-04" db="EMBL/GenBank/DDBJ databases">
        <authorList>
            <consortium name="Genoscope - CEA"/>
            <person name="William W."/>
        </authorList>
    </citation>
    <scope>NUCLEOTIDE SEQUENCE [LARGE SCALE GENOMIC DNA]</scope>
</reference>
<keyword evidence="2 4" id="KW-0479">Metal-binding</keyword>
<dbReference type="InterPro" id="IPR011029">
    <property type="entry name" value="DEATH-like_dom_sf"/>
</dbReference>
<dbReference type="EMBL" id="CAXITT010000748">
    <property type="protein sequence ID" value="CAL1545884.1"/>
    <property type="molecule type" value="Genomic_DNA"/>
</dbReference>
<dbReference type="Proteomes" id="UP001497497">
    <property type="component" value="Unassembled WGS sequence"/>
</dbReference>
<accession>A0AAV2ILX3</accession>
<evidence type="ECO:0000256" key="4">
    <source>
        <dbReference type="PROSITE-ProRule" id="PRU00175"/>
    </source>
</evidence>
<dbReference type="PANTHER" id="PTHR10044">
    <property type="entry name" value="INHIBITOR OF APOPTOSIS"/>
    <property type="match status" value="1"/>
</dbReference>
<gene>
    <name evidence="6" type="ORF">GSLYS_00019261001</name>
</gene>
<dbReference type="SUPFAM" id="SSF57924">
    <property type="entry name" value="Inhibitor of apoptosis (IAP) repeat"/>
    <property type="match status" value="2"/>
</dbReference>
<feature type="domain" description="RING-type" evidence="5">
    <location>
        <begin position="345"/>
        <end position="379"/>
    </location>
</feature>
<comment type="caution">
    <text evidence="6">The sequence shown here is derived from an EMBL/GenBank/DDBJ whole genome shotgun (WGS) entry which is preliminary data.</text>
</comment>
<evidence type="ECO:0000313" key="6">
    <source>
        <dbReference type="EMBL" id="CAL1545884.1"/>
    </source>
</evidence>
<dbReference type="InterPro" id="IPR050784">
    <property type="entry name" value="IAP"/>
</dbReference>
<dbReference type="InterPro" id="IPR001370">
    <property type="entry name" value="BIR_rpt"/>
</dbReference>
<dbReference type="PANTHER" id="PTHR10044:SF139">
    <property type="entry name" value="DEATH-ASSOCIATED INHIBITOR OF APOPTOSIS 2"/>
    <property type="match status" value="1"/>
</dbReference>
<dbReference type="Gene3D" id="1.10.1170.10">
    <property type="entry name" value="Inhibitor Of Apoptosis Protein (2mihbC-IAP-1), Chain A"/>
    <property type="match status" value="3"/>
</dbReference>
<dbReference type="SMART" id="SM00238">
    <property type="entry name" value="BIR"/>
    <property type="match status" value="2"/>
</dbReference>
<keyword evidence="2 4" id="KW-0863">Zinc-finger</keyword>
<dbReference type="GO" id="GO:0051726">
    <property type="term" value="P:regulation of cell cycle"/>
    <property type="evidence" value="ECO:0007669"/>
    <property type="project" value="TreeGrafter"/>
</dbReference>
<dbReference type="GO" id="GO:0005737">
    <property type="term" value="C:cytoplasm"/>
    <property type="evidence" value="ECO:0007669"/>
    <property type="project" value="TreeGrafter"/>
</dbReference>
<evidence type="ECO:0000313" key="7">
    <source>
        <dbReference type="Proteomes" id="UP001497497"/>
    </source>
</evidence>
<dbReference type="InterPro" id="IPR001841">
    <property type="entry name" value="Znf_RING"/>
</dbReference>
<dbReference type="GO" id="GO:0008270">
    <property type="term" value="F:zinc ion binding"/>
    <property type="evidence" value="ECO:0007669"/>
    <property type="project" value="UniProtKB-KW"/>
</dbReference>
<dbReference type="Pfam" id="PF00653">
    <property type="entry name" value="BIR"/>
    <property type="match status" value="2"/>
</dbReference>
<evidence type="ECO:0000259" key="5">
    <source>
        <dbReference type="PROSITE" id="PS50089"/>
    </source>
</evidence>
<dbReference type="GO" id="GO:0005634">
    <property type="term" value="C:nucleus"/>
    <property type="evidence" value="ECO:0007669"/>
    <property type="project" value="TreeGrafter"/>
</dbReference>
<keyword evidence="7" id="KW-1185">Reference proteome</keyword>
<proteinExistence type="inferred from homology"/>
<dbReference type="CDD" id="cd00022">
    <property type="entry name" value="BIR"/>
    <property type="match status" value="1"/>
</dbReference>
<name>A0AAV2ILX3_LYMST</name>
<evidence type="ECO:0000256" key="3">
    <source>
        <dbReference type="ARBA" id="ARBA00022833"/>
    </source>
</evidence>
<evidence type="ECO:0000256" key="1">
    <source>
        <dbReference type="ARBA" id="ARBA00006672"/>
    </source>
</evidence>